<evidence type="ECO:0000313" key="2">
    <source>
        <dbReference type="EMBL" id="KAK2140434.1"/>
    </source>
</evidence>
<reference evidence="2" key="1">
    <citation type="journal article" date="2023" name="Mol. Biol. Evol.">
        <title>Third-Generation Sequencing Reveals the Adaptive Role of the Epigenome in Three Deep-Sea Polychaetes.</title>
        <authorList>
            <person name="Perez M."/>
            <person name="Aroh O."/>
            <person name="Sun Y."/>
            <person name="Lan Y."/>
            <person name="Juniper S.K."/>
            <person name="Young C.R."/>
            <person name="Angers B."/>
            <person name="Qian P.Y."/>
        </authorList>
    </citation>
    <scope>NUCLEOTIDE SEQUENCE</scope>
    <source>
        <strain evidence="2">P08H-3</strain>
    </source>
</reference>
<dbReference type="EMBL" id="JAODUP010001357">
    <property type="protein sequence ID" value="KAK2140434.1"/>
    <property type="molecule type" value="Genomic_DNA"/>
</dbReference>
<keyword evidence="3" id="KW-1185">Reference proteome</keyword>
<dbReference type="PANTHER" id="PTHR37984:SF5">
    <property type="entry name" value="PROTEIN NYNRIN-LIKE"/>
    <property type="match status" value="1"/>
</dbReference>
<dbReference type="GO" id="GO:0015074">
    <property type="term" value="P:DNA integration"/>
    <property type="evidence" value="ECO:0007669"/>
    <property type="project" value="InterPro"/>
</dbReference>
<accession>A0AAD9ITI0</accession>
<dbReference type="InterPro" id="IPR036397">
    <property type="entry name" value="RNaseH_sf"/>
</dbReference>
<feature type="domain" description="Integrase catalytic" evidence="1">
    <location>
        <begin position="46"/>
        <end position="151"/>
    </location>
</feature>
<dbReference type="PANTHER" id="PTHR37984">
    <property type="entry name" value="PROTEIN CBG26694"/>
    <property type="match status" value="1"/>
</dbReference>
<gene>
    <name evidence="2" type="ORF">LSH36_1353g00041</name>
</gene>
<dbReference type="AlphaFoldDB" id="A0AAD9ITI0"/>
<dbReference type="PROSITE" id="PS50994">
    <property type="entry name" value="INTEGRASE"/>
    <property type="match status" value="1"/>
</dbReference>
<comment type="caution">
    <text evidence="2">The sequence shown here is derived from an EMBL/GenBank/DDBJ whole genome shotgun (WGS) entry which is preliminary data.</text>
</comment>
<dbReference type="Gene3D" id="3.30.420.10">
    <property type="entry name" value="Ribonuclease H-like superfamily/Ribonuclease H"/>
    <property type="match status" value="1"/>
</dbReference>
<dbReference type="SUPFAM" id="SSF53098">
    <property type="entry name" value="Ribonuclease H-like"/>
    <property type="match status" value="1"/>
</dbReference>
<dbReference type="Proteomes" id="UP001208570">
    <property type="component" value="Unassembled WGS sequence"/>
</dbReference>
<protein>
    <recommendedName>
        <fullName evidence="1">Integrase catalytic domain-containing protein</fullName>
    </recommendedName>
</protein>
<evidence type="ECO:0000313" key="3">
    <source>
        <dbReference type="Proteomes" id="UP001208570"/>
    </source>
</evidence>
<dbReference type="InterPro" id="IPR001584">
    <property type="entry name" value="Integrase_cat-core"/>
</dbReference>
<proteinExistence type="predicted"/>
<dbReference type="InterPro" id="IPR050951">
    <property type="entry name" value="Retrovirus_Pol_polyprotein"/>
</dbReference>
<evidence type="ECO:0000259" key="1">
    <source>
        <dbReference type="PROSITE" id="PS50994"/>
    </source>
</evidence>
<dbReference type="GO" id="GO:0003676">
    <property type="term" value="F:nucleic acid binding"/>
    <property type="evidence" value="ECO:0007669"/>
    <property type="project" value="InterPro"/>
</dbReference>
<sequence>MGISLIGLFQTTASGNRYVCTMTDLFSKYVFAEAIPYGCQRCPCPMSYLYGPPHSMISDQGREFVNELNDNVFTLLGIRHSVTSAYHPQSNGQDECTNKTVKHALAKYTNEEYPQAVARSAQPLWCSSHGSYSRPHDLKIFAAQANWNGAFFPGGP</sequence>
<dbReference type="InterPro" id="IPR012337">
    <property type="entry name" value="RNaseH-like_sf"/>
</dbReference>
<organism evidence="2 3">
    <name type="scientific">Paralvinella palmiformis</name>
    <dbReference type="NCBI Taxonomy" id="53620"/>
    <lineage>
        <taxon>Eukaryota</taxon>
        <taxon>Metazoa</taxon>
        <taxon>Spiralia</taxon>
        <taxon>Lophotrochozoa</taxon>
        <taxon>Annelida</taxon>
        <taxon>Polychaeta</taxon>
        <taxon>Sedentaria</taxon>
        <taxon>Canalipalpata</taxon>
        <taxon>Terebellida</taxon>
        <taxon>Terebelliformia</taxon>
        <taxon>Alvinellidae</taxon>
        <taxon>Paralvinella</taxon>
    </lineage>
</organism>
<name>A0AAD9ITI0_9ANNE</name>